<comment type="similarity">
    <text evidence="1">Belongs to the UDP-glycosyltransferase family.</text>
</comment>
<dbReference type="InterPro" id="IPR010610">
    <property type="entry name" value="EryCIII-like_C"/>
</dbReference>
<dbReference type="InterPro" id="IPR050426">
    <property type="entry name" value="Glycosyltransferase_28"/>
</dbReference>
<evidence type="ECO:0000313" key="4">
    <source>
        <dbReference type="EMBL" id="MFB6392292.1"/>
    </source>
</evidence>
<dbReference type="EMBL" id="JBCGDC010000008">
    <property type="protein sequence ID" value="MFB6392292.1"/>
    <property type="molecule type" value="Genomic_DNA"/>
</dbReference>
<evidence type="ECO:0000313" key="5">
    <source>
        <dbReference type="Proteomes" id="UP001582793"/>
    </source>
</evidence>
<dbReference type="Gene3D" id="3.40.50.2000">
    <property type="entry name" value="Glycogen Phosphorylase B"/>
    <property type="match status" value="2"/>
</dbReference>
<dbReference type="RefSeq" id="WP_375733082.1">
    <property type="nucleotide sequence ID" value="NZ_JBCGDC010000008.1"/>
</dbReference>
<dbReference type="Proteomes" id="UP001582793">
    <property type="component" value="Unassembled WGS sequence"/>
</dbReference>
<dbReference type="NCBIfam" id="TIGR01426">
    <property type="entry name" value="MGT"/>
    <property type="match status" value="1"/>
</dbReference>
<dbReference type="InterPro" id="IPR002213">
    <property type="entry name" value="UDP_glucos_trans"/>
</dbReference>
<evidence type="ECO:0000259" key="3">
    <source>
        <dbReference type="Pfam" id="PF06722"/>
    </source>
</evidence>
<feature type="domain" description="Erythromycin biosynthesis protein CIII-like C-terminal" evidence="3">
    <location>
        <begin position="255"/>
        <end position="375"/>
    </location>
</feature>
<dbReference type="PANTHER" id="PTHR48050:SF13">
    <property type="entry name" value="STEROL 3-BETA-GLUCOSYLTRANSFERASE UGT80A2"/>
    <property type="match status" value="1"/>
</dbReference>
<gene>
    <name evidence="4" type="ORF">AAFH96_04135</name>
</gene>
<keyword evidence="5" id="KW-1185">Reference proteome</keyword>
<comment type="caution">
    <text evidence="4">The sequence shown here is derived from an EMBL/GenBank/DDBJ whole genome shotgun (WGS) entry which is preliminary data.</text>
</comment>
<organism evidence="4 5">
    <name type="scientific">Polymorphospora lycopeni</name>
    <dbReference type="NCBI Taxonomy" id="3140240"/>
    <lineage>
        <taxon>Bacteria</taxon>
        <taxon>Bacillati</taxon>
        <taxon>Actinomycetota</taxon>
        <taxon>Actinomycetes</taxon>
        <taxon>Micromonosporales</taxon>
        <taxon>Micromonosporaceae</taxon>
        <taxon>Polymorphospora</taxon>
    </lineage>
</organism>
<sequence>MRKTAHVAMVGSTTPSHVYPSLGLIRELVDRGHRVTYAVGEPLTGLVTPTGAEPVAHPSILPQGDTAWPEDPGTAMRVFLDEGIAVLPRLTARYDTDRPDLVLYDIGGLPGPLLGARYGVPAVQLSPAMVAWDGYEEDMAEFITALAASESGRDYYATFDRWLADNGIHQDARTFLNHPAHVLALIPRVMQPNADRVPEHRVRFVGPCLDPARLAEPGWAPPDSGRRVLLVSFGTAYNDQLPVYRACLDGFADSPWHVVMAIGDKVDPADLGPLPDNVEAHRRVPQLAVLAHASAFVTHAGMGGCTEALWFGVPTVAIPQAVDQFANADRLVEAGVGRRLPAEEVTARTLRAAVDAVADDPRLRHRLAEIRAEVRTNGGLRHAADAVEAFLPGR</sequence>
<dbReference type="SUPFAM" id="SSF53756">
    <property type="entry name" value="UDP-Glycosyltransferase/glycogen phosphorylase"/>
    <property type="match status" value="1"/>
</dbReference>
<dbReference type="InterPro" id="IPR006326">
    <property type="entry name" value="UDPGT_MGT-like"/>
</dbReference>
<dbReference type="PANTHER" id="PTHR48050">
    <property type="entry name" value="STEROL 3-BETA-GLUCOSYLTRANSFERASE"/>
    <property type="match status" value="1"/>
</dbReference>
<keyword evidence="2" id="KW-0808">Transferase</keyword>
<protein>
    <submittedName>
        <fullName evidence="4">Macrolide family glycosyltransferase</fullName>
    </submittedName>
</protein>
<evidence type="ECO:0000256" key="2">
    <source>
        <dbReference type="ARBA" id="ARBA00022679"/>
    </source>
</evidence>
<proteinExistence type="inferred from homology"/>
<evidence type="ECO:0000256" key="1">
    <source>
        <dbReference type="ARBA" id="ARBA00009995"/>
    </source>
</evidence>
<reference evidence="4 5" key="1">
    <citation type="submission" date="2024-04" db="EMBL/GenBank/DDBJ databases">
        <title>Polymorphospora sp. isolated from Baiyangdian Lake in Xiong'an New Area.</title>
        <authorList>
            <person name="Zhang X."/>
            <person name="Liu J."/>
        </authorList>
    </citation>
    <scope>NUCLEOTIDE SEQUENCE [LARGE SCALE GENOMIC DNA]</scope>
    <source>
        <strain evidence="4 5">2-325</strain>
    </source>
</reference>
<name>A0ABV5CJW5_9ACTN</name>
<dbReference type="Pfam" id="PF06722">
    <property type="entry name" value="EryCIII-like_C"/>
    <property type="match status" value="1"/>
</dbReference>
<accession>A0ABV5CJW5</accession>
<dbReference type="CDD" id="cd03784">
    <property type="entry name" value="GT1_Gtf-like"/>
    <property type="match status" value="1"/>
</dbReference>